<dbReference type="STRING" id="1577474.GA0111570_102184"/>
<evidence type="ECO:0000313" key="3">
    <source>
        <dbReference type="Proteomes" id="UP000199086"/>
    </source>
</evidence>
<keyword evidence="1" id="KW-0472">Membrane</keyword>
<keyword evidence="3" id="KW-1185">Reference proteome</keyword>
<feature type="transmembrane region" description="Helical" evidence="1">
    <location>
        <begin position="26"/>
        <end position="42"/>
    </location>
</feature>
<sequence length="348" mass="38071">MLAISLLIIFLGLARVITLPLRPGKLVFGALAACAMWVVIAFRDLGFGSDTAVYIANYKALQCVSFADVAARLLDPSVKDPAFYLLAKIFSELGVGPRAWIAVLAAIFCISLGRAVHKYSPEPFLSFIATISLGLTYFAMNGLRQTLAMSVLLWAYGALRERRPVRFILIVALASAFHSAALIFLVAYPLAGLVLGWRQVILVMLGWAGAFLAPDRVRQMITEFAWTESLKEYADSRVSLSVSGLIIAVSILLFCVALRARVLKQDPQALSFYNVLAVGAGFQAMATLVAEFFRVAYYFNIAAVFLIPMAVVHGTPRNQRSMIYFGVLGVLLAYTYWASPYSGLTLAR</sequence>
<name>A0A1G6GEK4_9ACTN</name>
<reference evidence="2 3" key="1">
    <citation type="submission" date="2016-06" db="EMBL/GenBank/DDBJ databases">
        <authorList>
            <person name="Olsen C.W."/>
            <person name="Carey S."/>
            <person name="Hinshaw L."/>
            <person name="Karasin A.I."/>
        </authorList>
    </citation>
    <scope>NUCLEOTIDE SEQUENCE [LARGE SCALE GENOMIC DNA]</scope>
    <source>
        <strain evidence="2 3">LZ-22</strain>
    </source>
</reference>
<dbReference type="EMBL" id="FMYF01000002">
    <property type="protein sequence ID" value="SDB80394.1"/>
    <property type="molecule type" value="Genomic_DNA"/>
</dbReference>
<protein>
    <submittedName>
        <fullName evidence="2">EpsG family protein</fullName>
    </submittedName>
</protein>
<evidence type="ECO:0000313" key="2">
    <source>
        <dbReference type="EMBL" id="SDB80394.1"/>
    </source>
</evidence>
<accession>A0A1G6GEK4</accession>
<feature type="transmembrane region" description="Helical" evidence="1">
    <location>
        <begin position="238"/>
        <end position="258"/>
    </location>
</feature>
<dbReference type="OrthoDB" id="5373240at2"/>
<dbReference type="Proteomes" id="UP000199086">
    <property type="component" value="Unassembled WGS sequence"/>
</dbReference>
<dbReference type="Pfam" id="PF14897">
    <property type="entry name" value="EpsG"/>
    <property type="match status" value="1"/>
</dbReference>
<keyword evidence="1" id="KW-1133">Transmembrane helix</keyword>
<evidence type="ECO:0000256" key="1">
    <source>
        <dbReference type="SAM" id="Phobius"/>
    </source>
</evidence>
<feature type="transmembrane region" description="Helical" evidence="1">
    <location>
        <begin position="123"/>
        <end position="143"/>
    </location>
</feature>
<dbReference type="RefSeq" id="WP_092606364.1">
    <property type="nucleotide sequence ID" value="NZ_FMYF01000002.1"/>
</dbReference>
<feature type="transmembrane region" description="Helical" evidence="1">
    <location>
        <begin position="99"/>
        <end position="117"/>
    </location>
</feature>
<dbReference type="AlphaFoldDB" id="A0A1G6GEK4"/>
<feature type="transmembrane region" description="Helical" evidence="1">
    <location>
        <begin position="322"/>
        <end position="339"/>
    </location>
</feature>
<organism evidence="2 3">
    <name type="scientific">Raineyella antarctica</name>
    <dbReference type="NCBI Taxonomy" id="1577474"/>
    <lineage>
        <taxon>Bacteria</taxon>
        <taxon>Bacillati</taxon>
        <taxon>Actinomycetota</taxon>
        <taxon>Actinomycetes</taxon>
        <taxon>Propionibacteriales</taxon>
        <taxon>Propionibacteriaceae</taxon>
        <taxon>Raineyella</taxon>
    </lineage>
</organism>
<feature type="transmembrane region" description="Helical" evidence="1">
    <location>
        <begin position="164"/>
        <end position="188"/>
    </location>
</feature>
<feature type="transmembrane region" description="Helical" evidence="1">
    <location>
        <begin position="296"/>
        <end position="315"/>
    </location>
</feature>
<keyword evidence="1" id="KW-0812">Transmembrane</keyword>
<proteinExistence type="predicted"/>
<dbReference type="InterPro" id="IPR049458">
    <property type="entry name" value="EpsG-like"/>
</dbReference>
<gene>
    <name evidence="2" type="ORF">GA0111570_102184</name>
</gene>
<feature type="transmembrane region" description="Helical" evidence="1">
    <location>
        <begin position="270"/>
        <end position="290"/>
    </location>
</feature>